<feature type="disulfide bond" evidence="10">
    <location>
        <begin position="49"/>
        <end position="63"/>
    </location>
</feature>
<keyword evidence="8 9" id="KW-0472">Membrane</keyword>
<evidence type="ECO:0000313" key="12">
    <source>
        <dbReference type="EMBL" id="BAN20397.1"/>
    </source>
</evidence>
<sequence length="87" mass="10040">MSFFSFFSKITPKVEAQSDEDEELVDPQVVLKEQCGDKCTNYKAKLDECYERVSSRSQTTETCAEELFDFIHCVDHCVAKDLFSKLK</sequence>
<dbReference type="SUPFAM" id="SSF81531">
    <property type="entry name" value="Non-heme 11 kDa protein of cytochrome bc1 complex (Ubiquinol-cytochrome c reductase)"/>
    <property type="match status" value="1"/>
</dbReference>
<evidence type="ECO:0000256" key="4">
    <source>
        <dbReference type="ARBA" id="ARBA00022660"/>
    </source>
</evidence>
<dbReference type="InterPro" id="IPR036811">
    <property type="entry name" value="Ubol_cytC_Rdtase_hinge_dom_sf"/>
</dbReference>
<dbReference type="InterPro" id="IPR003422">
    <property type="entry name" value="Cyt_b-c1_6"/>
</dbReference>
<evidence type="ECO:0000256" key="6">
    <source>
        <dbReference type="ARBA" id="ARBA00022982"/>
    </source>
</evidence>
<accession>R4WR89</accession>
<dbReference type="PIRSF" id="PIRSF000019">
    <property type="entry name" value="Bc1_11K"/>
    <property type="match status" value="1"/>
</dbReference>
<dbReference type="PANTHER" id="PTHR15336">
    <property type="entry name" value="UBIQUINOL-CYTOCHROME C REDUCTASE COMPLEX 7.8 KDA PROTEIN"/>
    <property type="match status" value="1"/>
</dbReference>
<dbReference type="Pfam" id="PF02320">
    <property type="entry name" value="UCR_hinge"/>
    <property type="match status" value="1"/>
</dbReference>
<keyword evidence="3 9" id="KW-0813">Transport</keyword>
<keyword evidence="6 9" id="KW-0249">Electron transport</keyword>
<dbReference type="InterPro" id="IPR023184">
    <property type="entry name" value="Ubol_cytC_Rdtase_hinge_dom"/>
</dbReference>
<evidence type="ECO:0000259" key="11">
    <source>
        <dbReference type="Pfam" id="PF02320"/>
    </source>
</evidence>
<evidence type="ECO:0000256" key="10">
    <source>
        <dbReference type="PIRSR" id="PIRSR000019-1"/>
    </source>
</evidence>
<keyword evidence="10" id="KW-1015">Disulfide bond</keyword>
<evidence type="ECO:0000256" key="2">
    <source>
        <dbReference type="ARBA" id="ARBA00006498"/>
    </source>
</evidence>
<keyword evidence="7 9" id="KW-0496">Mitochondrion</keyword>
<evidence type="ECO:0000256" key="1">
    <source>
        <dbReference type="ARBA" id="ARBA00004137"/>
    </source>
</evidence>
<dbReference type="PANTHER" id="PTHR15336:SF0">
    <property type="entry name" value="CYTOCHROME B-C1 COMPLEX SUBUNIT 6, MITOCHONDRIAL"/>
    <property type="match status" value="1"/>
</dbReference>
<protein>
    <recommendedName>
        <fullName evidence="9">Cytochrome b-c1 complex subunit 6</fullName>
    </recommendedName>
</protein>
<dbReference type="Gene3D" id="1.10.287.20">
    <property type="entry name" value="Ubiquinol-cytochrome C reductase hinge domain"/>
    <property type="match status" value="1"/>
</dbReference>
<evidence type="ECO:0000256" key="5">
    <source>
        <dbReference type="ARBA" id="ARBA00022792"/>
    </source>
</evidence>
<dbReference type="FunFam" id="1.10.287.20:FF:000005">
    <property type="entry name" value="Cytochrome b-c1 complex subunit 6"/>
    <property type="match status" value="1"/>
</dbReference>
<keyword evidence="5 9" id="KW-0999">Mitochondrion inner membrane</keyword>
<name>R4WR89_RIPPE</name>
<evidence type="ECO:0000256" key="7">
    <source>
        <dbReference type="ARBA" id="ARBA00023128"/>
    </source>
</evidence>
<reference evidence="12" key="1">
    <citation type="journal article" date="2013" name="PLoS ONE">
        <title>Gene expression in gut symbiotic organ of stinkbug affected by extracellular bacterial symbiont.</title>
        <authorList>
            <person name="Futahashi R."/>
            <person name="Tanaka K."/>
            <person name="Tanahashi M."/>
            <person name="Nikoh N."/>
            <person name="Kikuchi Y."/>
            <person name="Lee B.L."/>
            <person name="Fukatsu T."/>
        </authorList>
    </citation>
    <scope>NUCLEOTIDE SEQUENCE</scope>
    <source>
        <tissue evidence="12">Midgut</tissue>
    </source>
</reference>
<comment type="function">
    <text evidence="9">Component of the ubiquinol-cytochrome c oxidoreductase, a multisubunit transmembrane complex that is part of the mitochondrial electron transport chain which drives oxidative phosphorylation.</text>
</comment>
<organism evidence="12">
    <name type="scientific">Riptortus pedestris</name>
    <name type="common">Bean bug</name>
    <dbReference type="NCBI Taxonomy" id="329032"/>
    <lineage>
        <taxon>Eukaryota</taxon>
        <taxon>Metazoa</taxon>
        <taxon>Ecdysozoa</taxon>
        <taxon>Arthropoda</taxon>
        <taxon>Hexapoda</taxon>
        <taxon>Insecta</taxon>
        <taxon>Pterygota</taxon>
        <taxon>Neoptera</taxon>
        <taxon>Paraneoptera</taxon>
        <taxon>Hemiptera</taxon>
        <taxon>Heteroptera</taxon>
        <taxon>Panheteroptera</taxon>
        <taxon>Pentatomomorpha</taxon>
        <taxon>Coreoidea</taxon>
        <taxon>Alydidae</taxon>
        <taxon>Riptortus</taxon>
    </lineage>
</organism>
<feature type="disulfide bond" evidence="10">
    <location>
        <begin position="35"/>
        <end position="77"/>
    </location>
</feature>
<comment type="similarity">
    <text evidence="2 9">Belongs to the UQCRH/QCR6 family.</text>
</comment>
<keyword evidence="4 9" id="KW-0679">Respiratory chain</keyword>
<evidence type="ECO:0000256" key="9">
    <source>
        <dbReference type="PIRNR" id="PIRNR000019"/>
    </source>
</evidence>
<dbReference type="GO" id="GO:0006122">
    <property type="term" value="P:mitochondrial electron transport, ubiquinol to cytochrome c"/>
    <property type="evidence" value="ECO:0007669"/>
    <property type="project" value="InterPro"/>
</dbReference>
<dbReference type="GO" id="GO:0005743">
    <property type="term" value="C:mitochondrial inner membrane"/>
    <property type="evidence" value="ECO:0007669"/>
    <property type="project" value="UniProtKB-SubCell"/>
</dbReference>
<proteinExistence type="evidence at transcript level"/>
<dbReference type="AlphaFoldDB" id="R4WR89"/>
<comment type="subcellular location">
    <subcellularLocation>
        <location evidence="1">Mitochondrion inner membrane</location>
        <topology evidence="1">Peripheral membrane protein</topology>
        <orientation evidence="1">Intermembrane side</orientation>
    </subcellularLocation>
</comment>
<evidence type="ECO:0000256" key="3">
    <source>
        <dbReference type="ARBA" id="ARBA00022448"/>
    </source>
</evidence>
<dbReference type="EMBL" id="AK417182">
    <property type="protein sequence ID" value="BAN20397.1"/>
    <property type="molecule type" value="mRNA"/>
</dbReference>
<evidence type="ECO:0000256" key="8">
    <source>
        <dbReference type="ARBA" id="ARBA00023136"/>
    </source>
</evidence>
<feature type="domain" description="Ubiquinol-cytochrome C reductase hinge" evidence="11">
    <location>
        <begin position="26"/>
        <end position="87"/>
    </location>
</feature>